<evidence type="ECO:0000313" key="3">
    <source>
        <dbReference type="RefSeq" id="XP_010445700.1"/>
    </source>
</evidence>
<reference evidence="2" key="1">
    <citation type="journal article" date="2014" name="Nat. Commun.">
        <title>The emerging biofuel crop Camelina sativa retains a highly undifferentiated hexaploid genome structure.</title>
        <authorList>
            <person name="Kagale S."/>
            <person name="Koh C."/>
            <person name="Nixon J."/>
            <person name="Bollina V."/>
            <person name="Clarke W.E."/>
            <person name="Tuteja R."/>
            <person name="Spillane C."/>
            <person name="Robinson S.J."/>
            <person name="Links M.G."/>
            <person name="Clarke C."/>
            <person name="Higgins E.E."/>
            <person name="Huebert T."/>
            <person name="Sharpe A.G."/>
            <person name="Parkin I.A."/>
        </authorList>
    </citation>
    <scope>NUCLEOTIDE SEQUENCE [LARGE SCALE GENOMIC DNA]</scope>
    <source>
        <strain evidence="2">cv. DH55</strain>
    </source>
</reference>
<reference evidence="3" key="2">
    <citation type="submission" date="2025-08" db="UniProtKB">
        <authorList>
            <consortium name="RefSeq"/>
        </authorList>
    </citation>
    <scope>IDENTIFICATION</scope>
    <source>
        <tissue evidence="3">Leaf</tissue>
    </source>
</reference>
<evidence type="ECO:0000313" key="2">
    <source>
        <dbReference type="Proteomes" id="UP000694864"/>
    </source>
</evidence>
<organism evidence="2 3">
    <name type="scientific">Camelina sativa</name>
    <name type="common">False flax</name>
    <name type="synonym">Myagrum sativum</name>
    <dbReference type="NCBI Taxonomy" id="90675"/>
    <lineage>
        <taxon>Eukaryota</taxon>
        <taxon>Viridiplantae</taxon>
        <taxon>Streptophyta</taxon>
        <taxon>Embryophyta</taxon>
        <taxon>Tracheophyta</taxon>
        <taxon>Spermatophyta</taxon>
        <taxon>Magnoliopsida</taxon>
        <taxon>eudicotyledons</taxon>
        <taxon>Gunneridae</taxon>
        <taxon>Pentapetalae</taxon>
        <taxon>rosids</taxon>
        <taxon>malvids</taxon>
        <taxon>Brassicales</taxon>
        <taxon>Brassicaceae</taxon>
        <taxon>Camelineae</taxon>
        <taxon>Camelina</taxon>
    </lineage>
</organism>
<dbReference type="PANTHER" id="PTHR36747:SF1">
    <property type="entry name" value="HYDROXYPROLINE-RICH GLYCOPROTEIN FAMILY PROTEIN"/>
    <property type="match status" value="1"/>
</dbReference>
<feature type="region of interest" description="Disordered" evidence="1">
    <location>
        <begin position="1"/>
        <end position="65"/>
    </location>
</feature>
<protein>
    <submittedName>
        <fullName evidence="3">Uncharacterized protein LOC104728156</fullName>
    </submittedName>
</protein>
<gene>
    <name evidence="3" type="primary">LOC104728156</name>
</gene>
<dbReference type="GeneID" id="104728156"/>
<dbReference type="RefSeq" id="XP_010445700.1">
    <property type="nucleotide sequence ID" value="XM_010447398.2"/>
</dbReference>
<proteinExistence type="predicted"/>
<evidence type="ECO:0000256" key="1">
    <source>
        <dbReference type="SAM" id="MobiDB-lite"/>
    </source>
</evidence>
<dbReference type="PANTHER" id="PTHR36747">
    <property type="entry name" value="HYDROXYPROLINE-RICH GLYCOPROTEIN FAMILY PROTEIN"/>
    <property type="match status" value="1"/>
</dbReference>
<accession>A0ABM0USS1</accession>
<sequence length="130" mass="14263">MASSQQPNLETPIKIQPDHQETTVLTPVSPPRPLLESCRSHESPPPSARVSSSTNEPMKKIGTPDRLKVPIAFKYPERYRSPTDAMMSPVTKGLLARTRKASGSLIPPSFNQTKIQELRKPESGLSSVSC</sequence>
<keyword evidence="2" id="KW-1185">Reference proteome</keyword>
<dbReference type="Proteomes" id="UP000694864">
    <property type="component" value="Chromosome 1"/>
</dbReference>
<name>A0ABM0USS1_CAMSA</name>